<evidence type="ECO:0000256" key="2">
    <source>
        <dbReference type="ARBA" id="ARBA00022801"/>
    </source>
</evidence>
<comment type="caution">
    <text evidence="4">The sequence shown here is derived from an EMBL/GenBank/DDBJ whole genome shotgun (WGS) entry which is preliminary data.</text>
</comment>
<evidence type="ECO:0000259" key="3">
    <source>
        <dbReference type="Pfam" id="PF03061"/>
    </source>
</evidence>
<dbReference type="EMBL" id="JAPCWZ010000005">
    <property type="protein sequence ID" value="KAK8861832.1"/>
    <property type="molecule type" value="Genomic_DNA"/>
</dbReference>
<sequence length="186" mass="20722">MSTKPKSNISSFDWRMGTDPSVEERVQKLREMLAFGVKRVESDPKKLDWQMYIEPYLTVHSYALKPHPTITFRMETQPMHANGSGNMHGGCTASVFDFCTSWPLHLISQPGAWQHLGVSRTLNCTYLRPVPIGATIDIQCEAIQHGAKMAVTRGMMRAVKPDGSLGPVLTICEHGKFNTDPPAPKL</sequence>
<evidence type="ECO:0000313" key="4">
    <source>
        <dbReference type="EMBL" id="KAK8861832.1"/>
    </source>
</evidence>
<gene>
    <name evidence="4" type="ORF">PGQ11_008067</name>
</gene>
<keyword evidence="5" id="KW-1185">Reference proteome</keyword>
<keyword evidence="2" id="KW-0378">Hydrolase</keyword>
<dbReference type="Pfam" id="PF03061">
    <property type="entry name" value="4HBT"/>
    <property type="match status" value="1"/>
</dbReference>
<evidence type="ECO:0000313" key="5">
    <source>
        <dbReference type="Proteomes" id="UP001390339"/>
    </source>
</evidence>
<protein>
    <submittedName>
        <fullName evidence="4">Thioesterase superfamily protein</fullName>
    </submittedName>
</protein>
<name>A0ABR2IDX6_9PEZI</name>
<reference evidence="4 5" key="1">
    <citation type="journal article" date="2024" name="IMA Fungus">
        <title>Apiospora arundinis, a panoply of carbohydrate-active enzymes and secondary metabolites.</title>
        <authorList>
            <person name="Sorensen T."/>
            <person name="Petersen C."/>
            <person name="Muurmann A.T."/>
            <person name="Christiansen J.V."/>
            <person name="Brundto M.L."/>
            <person name="Overgaard C.K."/>
            <person name="Boysen A.T."/>
            <person name="Wollenberg R.D."/>
            <person name="Larsen T.O."/>
            <person name="Sorensen J.L."/>
            <person name="Nielsen K.L."/>
            <person name="Sondergaard T.E."/>
        </authorList>
    </citation>
    <scope>NUCLEOTIDE SEQUENCE [LARGE SCALE GENOMIC DNA]</scope>
    <source>
        <strain evidence="4 5">AAU 773</strain>
    </source>
</reference>
<dbReference type="PANTHER" id="PTHR21660:SF1">
    <property type="entry name" value="ACYL-COENZYME A THIOESTERASE 13"/>
    <property type="match status" value="1"/>
</dbReference>
<accession>A0ABR2IDX6</accession>
<comment type="similarity">
    <text evidence="1">Belongs to the thioesterase PaaI family.</text>
</comment>
<feature type="domain" description="Thioesterase" evidence="3">
    <location>
        <begin position="85"/>
        <end position="158"/>
    </location>
</feature>
<dbReference type="CDD" id="cd03443">
    <property type="entry name" value="PaaI_thioesterase"/>
    <property type="match status" value="1"/>
</dbReference>
<organism evidence="4 5">
    <name type="scientific">Apiospora arundinis</name>
    <dbReference type="NCBI Taxonomy" id="335852"/>
    <lineage>
        <taxon>Eukaryota</taxon>
        <taxon>Fungi</taxon>
        <taxon>Dikarya</taxon>
        <taxon>Ascomycota</taxon>
        <taxon>Pezizomycotina</taxon>
        <taxon>Sordariomycetes</taxon>
        <taxon>Xylariomycetidae</taxon>
        <taxon>Amphisphaeriales</taxon>
        <taxon>Apiosporaceae</taxon>
        <taxon>Apiospora</taxon>
    </lineage>
</organism>
<evidence type="ECO:0000256" key="1">
    <source>
        <dbReference type="ARBA" id="ARBA00008324"/>
    </source>
</evidence>
<dbReference type="Gene3D" id="3.10.129.10">
    <property type="entry name" value="Hotdog Thioesterase"/>
    <property type="match status" value="1"/>
</dbReference>
<dbReference type="PANTHER" id="PTHR21660">
    <property type="entry name" value="THIOESTERASE SUPERFAMILY MEMBER-RELATED"/>
    <property type="match status" value="1"/>
</dbReference>
<dbReference type="SUPFAM" id="SSF54637">
    <property type="entry name" value="Thioesterase/thiol ester dehydrase-isomerase"/>
    <property type="match status" value="1"/>
</dbReference>
<dbReference type="InterPro" id="IPR006683">
    <property type="entry name" value="Thioestr_dom"/>
</dbReference>
<dbReference type="InterPro" id="IPR039298">
    <property type="entry name" value="ACOT13"/>
</dbReference>
<dbReference type="Proteomes" id="UP001390339">
    <property type="component" value="Unassembled WGS sequence"/>
</dbReference>
<dbReference type="InterPro" id="IPR029069">
    <property type="entry name" value="HotDog_dom_sf"/>
</dbReference>
<proteinExistence type="inferred from homology"/>